<dbReference type="AlphaFoldDB" id="A0A0C9WYL1"/>
<evidence type="ECO:0000313" key="3">
    <source>
        <dbReference type="Proteomes" id="UP000054477"/>
    </source>
</evidence>
<keyword evidence="1" id="KW-1133">Transmembrane helix</keyword>
<dbReference type="EMBL" id="KN838565">
    <property type="protein sequence ID" value="KIK04900.1"/>
    <property type="molecule type" value="Genomic_DNA"/>
</dbReference>
<keyword evidence="1" id="KW-0472">Membrane</keyword>
<sequence>MEPSGPVLQPAEINFKFYEKGPQTPCDRFGMMVWYDMVWYGMSGMIWYGMRWYGMV</sequence>
<proteinExistence type="predicted"/>
<evidence type="ECO:0000256" key="1">
    <source>
        <dbReference type="SAM" id="Phobius"/>
    </source>
</evidence>
<keyword evidence="3" id="KW-1185">Reference proteome</keyword>
<dbReference type="Proteomes" id="UP000054477">
    <property type="component" value="Unassembled WGS sequence"/>
</dbReference>
<feature type="transmembrane region" description="Helical" evidence="1">
    <location>
        <begin position="37"/>
        <end position="54"/>
    </location>
</feature>
<reference evidence="2 3" key="1">
    <citation type="submission" date="2014-04" db="EMBL/GenBank/DDBJ databases">
        <authorList>
            <consortium name="DOE Joint Genome Institute"/>
            <person name="Kuo A."/>
            <person name="Kohler A."/>
            <person name="Nagy L.G."/>
            <person name="Floudas D."/>
            <person name="Copeland A."/>
            <person name="Barry K.W."/>
            <person name="Cichocki N."/>
            <person name="Veneault-Fourrey C."/>
            <person name="LaButti K."/>
            <person name="Lindquist E.A."/>
            <person name="Lipzen A."/>
            <person name="Lundell T."/>
            <person name="Morin E."/>
            <person name="Murat C."/>
            <person name="Sun H."/>
            <person name="Tunlid A."/>
            <person name="Henrissat B."/>
            <person name="Grigoriev I.V."/>
            <person name="Hibbett D.S."/>
            <person name="Martin F."/>
            <person name="Nordberg H.P."/>
            <person name="Cantor M.N."/>
            <person name="Hua S.X."/>
        </authorList>
    </citation>
    <scope>NUCLEOTIDE SEQUENCE [LARGE SCALE GENOMIC DNA]</scope>
    <source>
        <strain evidence="2 3">LaAM-08-1</strain>
    </source>
</reference>
<keyword evidence="1" id="KW-0812">Transmembrane</keyword>
<organism evidence="2 3">
    <name type="scientific">Laccaria amethystina LaAM-08-1</name>
    <dbReference type="NCBI Taxonomy" id="1095629"/>
    <lineage>
        <taxon>Eukaryota</taxon>
        <taxon>Fungi</taxon>
        <taxon>Dikarya</taxon>
        <taxon>Basidiomycota</taxon>
        <taxon>Agaricomycotina</taxon>
        <taxon>Agaricomycetes</taxon>
        <taxon>Agaricomycetidae</taxon>
        <taxon>Agaricales</taxon>
        <taxon>Agaricineae</taxon>
        <taxon>Hydnangiaceae</taxon>
        <taxon>Laccaria</taxon>
    </lineage>
</organism>
<accession>A0A0C9WYL1</accession>
<dbReference type="OrthoDB" id="5386422at2759"/>
<evidence type="ECO:0000313" key="2">
    <source>
        <dbReference type="EMBL" id="KIK04900.1"/>
    </source>
</evidence>
<dbReference type="HOGENOM" id="CLU_3014517_0_0_1"/>
<gene>
    <name evidence="2" type="ORF">K443DRAFT_92197</name>
</gene>
<protein>
    <submittedName>
        <fullName evidence="2">Uncharacterized protein</fullName>
    </submittedName>
</protein>
<reference evidence="3" key="2">
    <citation type="submission" date="2015-01" db="EMBL/GenBank/DDBJ databases">
        <title>Evolutionary Origins and Diversification of the Mycorrhizal Mutualists.</title>
        <authorList>
            <consortium name="DOE Joint Genome Institute"/>
            <consortium name="Mycorrhizal Genomics Consortium"/>
            <person name="Kohler A."/>
            <person name="Kuo A."/>
            <person name="Nagy L.G."/>
            <person name="Floudas D."/>
            <person name="Copeland A."/>
            <person name="Barry K.W."/>
            <person name="Cichocki N."/>
            <person name="Veneault-Fourrey C."/>
            <person name="LaButti K."/>
            <person name="Lindquist E.A."/>
            <person name="Lipzen A."/>
            <person name="Lundell T."/>
            <person name="Morin E."/>
            <person name="Murat C."/>
            <person name="Riley R."/>
            <person name="Ohm R."/>
            <person name="Sun H."/>
            <person name="Tunlid A."/>
            <person name="Henrissat B."/>
            <person name="Grigoriev I.V."/>
            <person name="Hibbett D.S."/>
            <person name="Martin F."/>
        </authorList>
    </citation>
    <scope>NUCLEOTIDE SEQUENCE [LARGE SCALE GENOMIC DNA]</scope>
    <source>
        <strain evidence="3">LaAM-08-1</strain>
    </source>
</reference>
<name>A0A0C9WYL1_9AGAR</name>